<organism evidence="1 2">
    <name type="scientific">Amphibalanus amphitrite</name>
    <name type="common">Striped barnacle</name>
    <name type="synonym">Balanus amphitrite</name>
    <dbReference type="NCBI Taxonomy" id="1232801"/>
    <lineage>
        <taxon>Eukaryota</taxon>
        <taxon>Metazoa</taxon>
        <taxon>Ecdysozoa</taxon>
        <taxon>Arthropoda</taxon>
        <taxon>Crustacea</taxon>
        <taxon>Multicrustacea</taxon>
        <taxon>Cirripedia</taxon>
        <taxon>Thoracica</taxon>
        <taxon>Thoracicalcarea</taxon>
        <taxon>Balanomorpha</taxon>
        <taxon>Balanoidea</taxon>
        <taxon>Balanidae</taxon>
        <taxon>Amphibalaninae</taxon>
        <taxon>Amphibalanus</taxon>
    </lineage>
</organism>
<gene>
    <name evidence="1" type="primary">LOX</name>
    <name evidence="1" type="ORF">FJT64_002066</name>
</gene>
<dbReference type="PANTHER" id="PTHR45817:SF4">
    <property type="entry name" value="LYSYL OXIDASE-LIKE-RELATED"/>
    <property type="match status" value="1"/>
</dbReference>
<dbReference type="EMBL" id="VIIS01000392">
    <property type="protein sequence ID" value="KAF0309515.1"/>
    <property type="molecule type" value="Genomic_DNA"/>
</dbReference>
<sequence length="225" mass="25800">MIRPAGLPDLVIDPEEVEKSAFIDNQSLGSLTCALEEKCLSDSAYLVRAREPRLWKSRRRKLLRFTNKVQNIGGSDYRPHTDPAQWQWHSCHSHFHSVESFSDYDLTYPGTNRRAAQGHKASFCLEDSECKAGIPQRYRCQIGTSRERFPQGIRAGCADVYASYIDCQWIDVTDLQSGPYTLRVRVNGNRMVAEESFDNNQVICRVRLDLERERTQVSNCRLAPL</sequence>
<dbReference type="InterPro" id="IPR050912">
    <property type="entry name" value="LOX-like_protein"/>
</dbReference>
<dbReference type="GO" id="GO:0004720">
    <property type="term" value="F:protein-lysine 6-oxidase activity"/>
    <property type="evidence" value="ECO:0007669"/>
    <property type="project" value="TreeGrafter"/>
</dbReference>
<evidence type="ECO:0000313" key="2">
    <source>
        <dbReference type="Proteomes" id="UP000440578"/>
    </source>
</evidence>
<dbReference type="GO" id="GO:0030199">
    <property type="term" value="P:collagen fibril organization"/>
    <property type="evidence" value="ECO:0007669"/>
    <property type="project" value="TreeGrafter"/>
</dbReference>
<evidence type="ECO:0000313" key="1">
    <source>
        <dbReference type="EMBL" id="KAF0309515.1"/>
    </source>
</evidence>
<dbReference type="InterPro" id="IPR001695">
    <property type="entry name" value="Lysyl_oxidase"/>
</dbReference>
<dbReference type="OrthoDB" id="6376823at2759"/>
<dbReference type="AlphaFoldDB" id="A0A6A4WRU4"/>
<dbReference type="GO" id="GO:0005507">
    <property type="term" value="F:copper ion binding"/>
    <property type="evidence" value="ECO:0007669"/>
    <property type="project" value="InterPro"/>
</dbReference>
<proteinExistence type="predicted"/>
<dbReference type="Pfam" id="PF01186">
    <property type="entry name" value="Lysyl_oxidase"/>
    <property type="match status" value="1"/>
</dbReference>
<accession>A0A6A4WRU4</accession>
<dbReference type="Proteomes" id="UP000440578">
    <property type="component" value="Unassembled WGS sequence"/>
</dbReference>
<dbReference type="PANTHER" id="PTHR45817">
    <property type="entry name" value="LYSYL OXIDASE-LIKE-RELATED"/>
    <property type="match status" value="1"/>
</dbReference>
<dbReference type="GO" id="GO:0005615">
    <property type="term" value="C:extracellular space"/>
    <property type="evidence" value="ECO:0007669"/>
    <property type="project" value="TreeGrafter"/>
</dbReference>
<keyword evidence="2" id="KW-1185">Reference proteome</keyword>
<comment type="caution">
    <text evidence="1">The sequence shown here is derived from an EMBL/GenBank/DDBJ whole genome shotgun (WGS) entry which is preliminary data.</text>
</comment>
<dbReference type="PRINTS" id="PR00074">
    <property type="entry name" value="LYSYLOXIDASE"/>
</dbReference>
<name>A0A6A4WRU4_AMPAM</name>
<protein>
    <submittedName>
        <fullName evidence="1">Protein-lysine 6-oxidase</fullName>
    </submittedName>
</protein>
<reference evidence="1 2" key="1">
    <citation type="submission" date="2019-07" db="EMBL/GenBank/DDBJ databases">
        <title>Draft genome assembly of a fouling barnacle, Amphibalanus amphitrite (Darwin, 1854): The first reference genome for Thecostraca.</title>
        <authorList>
            <person name="Kim W."/>
        </authorList>
    </citation>
    <scope>NUCLEOTIDE SEQUENCE [LARGE SCALE GENOMIC DNA]</scope>
    <source>
        <strain evidence="1">SNU_AA5</strain>
        <tissue evidence="1">Soma without cirri and trophi</tissue>
    </source>
</reference>